<reference evidence="7" key="1">
    <citation type="submission" date="2021-02" db="EMBL/GenBank/DDBJ databases">
        <title>Draft genome sequence of Microbispora sp. RL4-1S isolated from rice leaves in Thailand.</title>
        <authorList>
            <person name="Muangham S."/>
            <person name="Duangmal K."/>
        </authorList>
    </citation>
    <scope>NUCLEOTIDE SEQUENCE</scope>
    <source>
        <strain evidence="7">RL4-1S</strain>
    </source>
</reference>
<keyword evidence="8" id="KW-1185">Reference proteome</keyword>
<feature type="compositionally biased region" description="Basic and acidic residues" evidence="5">
    <location>
        <begin position="187"/>
        <end position="197"/>
    </location>
</feature>
<keyword evidence="3" id="KW-0238">DNA-binding</keyword>
<dbReference type="GO" id="GO:0003677">
    <property type="term" value="F:DNA binding"/>
    <property type="evidence" value="ECO:0007669"/>
    <property type="project" value="UniProtKB-KW"/>
</dbReference>
<evidence type="ECO:0000256" key="5">
    <source>
        <dbReference type="SAM" id="MobiDB-lite"/>
    </source>
</evidence>
<comment type="caution">
    <text evidence="7">The sequence shown here is derived from an EMBL/GenBank/DDBJ whole genome shotgun (WGS) entry which is preliminary data.</text>
</comment>
<comment type="similarity">
    <text evidence="1">Belongs to the LysR transcriptional regulatory family.</text>
</comment>
<dbReference type="GO" id="GO:0003700">
    <property type="term" value="F:DNA-binding transcription factor activity"/>
    <property type="evidence" value="ECO:0007669"/>
    <property type="project" value="InterPro"/>
</dbReference>
<name>A0A941AIK3_9ACTN</name>
<evidence type="ECO:0000256" key="3">
    <source>
        <dbReference type="ARBA" id="ARBA00023125"/>
    </source>
</evidence>
<dbReference type="SUPFAM" id="SSF46785">
    <property type="entry name" value="Winged helix' DNA-binding domain"/>
    <property type="match status" value="1"/>
</dbReference>
<dbReference type="InterPro" id="IPR005119">
    <property type="entry name" value="LysR_subst-bd"/>
</dbReference>
<dbReference type="RefSeq" id="WP_210155279.1">
    <property type="nucleotide sequence ID" value="NZ_JAFCNB010000004.1"/>
</dbReference>
<dbReference type="Proteomes" id="UP000674234">
    <property type="component" value="Unassembled WGS sequence"/>
</dbReference>
<keyword evidence="4" id="KW-0804">Transcription</keyword>
<evidence type="ECO:0000256" key="1">
    <source>
        <dbReference type="ARBA" id="ARBA00009437"/>
    </source>
</evidence>
<dbReference type="FunFam" id="1.10.10.10:FF:000001">
    <property type="entry name" value="LysR family transcriptional regulator"/>
    <property type="match status" value="1"/>
</dbReference>
<dbReference type="EMBL" id="JAFCNB010000004">
    <property type="protein sequence ID" value="MBP2703962.1"/>
    <property type="molecule type" value="Genomic_DNA"/>
</dbReference>
<dbReference type="PANTHER" id="PTHR30346:SF28">
    <property type="entry name" value="HTH-TYPE TRANSCRIPTIONAL REGULATOR CYNR"/>
    <property type="match status" value="1"/>
</dbReference>
<keyword evidence="2" id="KW-0805">Transcription regulation</keyword>
<dbReference type="PANTHER" id="PTHR30346">
    <property type="entry name" value="TRANSCRIPTIONAL DUAL REGULATOR HCAR-RELATED"/>
    <property type="match status" value="1"/>
</dbReference>
<evidence type="ECO:0000256" key="4">
    <source>
        <dbReference type="ARBA" id="ARBA00023163"/>
    </source>
</evidence>
<sequence>MELRDLRCALALRDHGHFGRAAQALGIDRPRLRQQIKALEADLGFDLFHRADGAVRPTPAGRVFLRRVRHALRHLDQAAVEAAEAGRGDAGTLSVGFGGAALAAILPEAVAAFREHYPLVRLELVEAPAAEQVAQVLAGHLDAGLVCGPPPAAAREQLACVPIAHDRLLAAVPDPGTAGAAGAGAGHETDRHGEAGRHAARGPLPLAALAKRPLILTSRNAEPAVAEAALAMCRTAGFEPPGVIEASGLHAMLGLVACGLGVGVGPESMRRLRHDGVALRELSPPGPVLAVHLIHRAGDPAPLLHNFRRIAQIVGR</sequence>
<dbReference type="InterPro" id="IPR036390">
    <property type="entry name" value="WH_DNA-bd_sf"/>
</dbReference>
<dbReference type="InterPro" id="IPR000847">
    <property type="entry name" value="LysR_HTH_N"/>
</dbReference>
<organism evidence="7 8">
    <name type="scientific">Microbispora oryzae</name>
    <dbReference type="NCBI Taxonomy" id="2806554"/>
    <lineage>
        <taxon>Bacteria</taxon>
        <taxon>Bacillati</taxon>
        <taxon>Actinomycetota</taxon>
        <taxon>Actinomycetes</taxon>
        <taxon>Streptosporangiales</taxon>
        <taxon>Streptosporangiaceae</taxon>
        <taxon>Microbispora</taxon>
    </lineage>
</organism>
<dbReference type="Gene3D" id="1.10.10.10">
    <property type="entry name" value="Winged helix-like DNA-binding domain superfamily/Winged helix DNA-binding domain"/>
    <property type="match status" value="1"/>
</dbReference>
<dbReference type="Gene3D" id="3.40.190.10">
    <property type="entry name" value="Periplasmic binding protein-like II"/>
    <property type="match status" value="2"/>
</dbReference>
<dbReference type="PROSITE" id="PS50931">
    <property type="entry name" value="HTH_LYSR"/>
    <property type="match status" value="1"/>
</dbReference>
<evidence type="ECO:0000259" key="6">
    <source>
        <dbReference type="PROSITE" id="PS50931"/>
    </source>
</evidence>
<dbReference type="Pfam" id="PF03466">
    <property type="entry name" value="LysR_substrate"/>
    <property type="match status" value="1"/>
</dbReference>
<dbReference type="GO" id="GO:0032993">
    <property type="term" value="C:protein-DNA complex"/>
    <property type="evidence" value="ECO:0007669"/>
    <property type="project" value="TreeGrafter"/>
</dbReference>
<dbReference type="SUPFAM" id="SSF53850">
    <property type="entry name" value="Periplasmic binding protein-like II"/>
    <property type="match status" value="1"/>
</dbReference>
<evidence type="ECO:0000313" key="8">
    <source>
        <dbReference type="Proteomes" id="UP000674234"/>
    </source>
</evidence>
<accession>A0A941AIK3</accession>
<dbReference type="AlphaFoldDB" id="A0A941AIK3"/>
<feature type="domain" description="HTH lysR-type" evidence="6">
    <location>
        <begin position="1"/>
        <end position="58"/>
    </location>
</feature>
<dbReference type="InterPro" id="IPR036388">
    <property type="entry name" value="WH-like_DNA-bd_sf"/>
</dbReference>
<evidence type="ECO:0000313" key="7">
    <source>
        <dbReference type="EMBL" id="MBP2703962.1"/>
    </source>
</evidence>
<dbReference type="CDD" id="cd08414">
    <property type="entry name" value="PBP2_LTTR_aromatics_like"/>
    <property type="match status" value="1"/>
</dbReference>
<gene>
    <name evidence="7" type="ORF">JOL79_09090</name>
</gene>
<evidence type="ECO:0000256" key="2">
    <source>
        <dbReference type="ARBA" id="ARBA00023015"/>
    </source>
</evidence>
<dbReference type="Pfam" id="PF00126">
    <property type="entry name" value="HTH_1"/>
    <property type="match status" value="1"/>
</dbReference>
<proteinExistence type="inferred from homology"/>
<protein>
    <submittedName>
        <fullName evidence="7">LysR family transcriptional regulator</fullName>
    </submittedName>
</protein>
<feature type="region of interest" description="Disordered" evidence="5">
    <location>
        <begin position="178"/>
        <end position="198"/>
    </location>
</feature>